<feature type="transmembrane region" description="Helical" evidence="1">
    <location>
        <begin position="123"/>
        <end position="142"/>
    </location>
</feature>
<reference evidence="2 3" key="1">
    <citation type="submission" date="2017-11" db="EMBL/GenBank/DDBJ databases">
        <title>Revised Sequence and Annotation of the Rhodobaca barguzinensis strain alga05 Genome.</title>
        <authorList>
            <person name="Kopejtka K."/>
            <person name="Tomasch J.M."/>
            <person name="Bunk B."/>
            <person name="Koblizek M."/>
        </authorList>
    </citation>
    <scope>NUCLEOTIDE SEQUENCE [LARGE SCALE GENOMIC DNA]</scope>
    <source>
        <strain evidence="3">alga05</strain>
    </source>
</reference>
<keyword evidence="1" id="KW-0812">Transmembrane</keyword>
<feature type="transmembrane region" description="Helical" evidence="1">
    <location>
        <begin position="65"/>
        <end position="89"/>
    </location>
</feature>
<dbReference type="KEGG" id="rbg:BG454_10865"/>
<keyword evidence="1" id="KW-0472">Membrane</keyword>
<dbReference type="RefSeq" id="WP_071480768.1">
    <property type="nucleotide sequence ID" value="NZ_CP024899.1"/>
</dbReference>
<evidence type="ECO:0000313" key="2">
    <source>
        <dbReference type="EMBL" id="ATX66251.1"/>
    </source>
</evidence>
<dbReference type="NCBIfam" id="NF033773">
    <property type="entry name" value="tellur_TrgA"/>
    <property type="match status" value="1"/>
</dbReference>
<dbReference type="STRING" id="441209.GCA_001870665_01952"/>
<keyword evidence="1" id="KW-1133">Transmembrane helix</keyword>
<sequence length="152" mass="16817">MPTLTRLLAFLLFGGVAYFLASKYQGLSPEFPESQTTNLFFAVVAACVGWTFVGRRITSNILRSVFVVLQGYIATFLLALAIGGLYQIFARGYQMRYRSFGDALEGSANQGWSILQQISTVDFVTVILGSLVAISLCLSFFFRIAEARRLSQ</sequence>
<name>A0A2K8K9W1_9RHOB</name>
<feature type="transmembrane region" description="Helical" evidence="1">
    <location>
        <begin position="37"/>
        <end position="53"/>
    </location>
</feature>
<dbReference type="Proteomes" id="UP000228948">
    <property type="component" value="Chromosome"/>
</dbReference>
<evidence type="ECO:0000256" key="1">
    <source>
        <dbReference type="SAM" id="Phobius"/>
    </source>
</evidence>
<dbReference type="OrthoDB" id="7870702at2"/>
<evidence type="ECO:0000313" key="3">
    <source>
        <dbReference type="Proteomes" id="UP000228948"/>
    </source>
</evidence>
<protein>
    <recommendedName>
        <fullName evidence="4">Tellurium resistance protein</fullName>
    </recommendedName>
</protein>
<proteinExistence type="predicted"/>
<dbReference type="AlphaFoldDB" id="A0A2K8K9W1"/>
<gene>
    <name evidence="2" type="ORF">BG454_10865</name>
</gene>
<keyword evidence="3" id="KW-1185">Reference proteome</keyword>
<dbReference type="EMBL" id="CP024899">
    <property type="protein sequence ID" value="ATX66251.1"/>
    <property type="molecule type" value="Genomic_DNA"/>
</dbReference>
<dbReference type="InterPro" id="IPR047784">
    <property type="entry name" value="TrgA"/>
</dbReference>
<evidence type="ECO:0008006" key="4">
    <source>
        <dbReference type="Google" id="ProtNLM"/>
    </source>
</evidence>
<organism evidence="2 3">
    <name type="scientific">Roseinatronobacter bogoriensis subsp. barguzinensis</name>
    <dbReference type="NCBI Taxonomy" id="441209"/>
    <lineage>
        <taxon>Bacteria</taxon>
        <taxon>Pseudomonadati</taxon>
        <taxon>Pseudomonadota</taxon>
        <taxon>Alphaproteobacteria</taxon>
        <taxon>Rhodobacterales</taxon>
        <taxon>Paracoccaceae</taxon>
        <taxon>Roseinatronobacter</taxon>
    </lineage>
</organism>
<accession>A0A2K8K9W1</accession>